<keyword evidence="15" id="KW-0472">Membrane</keyword>
<evidence type="ECO:0000256" key="14">
    <source>
        <dbReference type="ARBA" id="ARBA00022953"/>
    </source>
</evidence>
<protein>
    <recommendedName>
        <fullName evidence="2">Genome polyprotein</fullName>
    </recommendedName>
</protein>
<evidence type="ECO:0000256" key="1">
    <source>
        <dbReference type="ARBA" id="ARBA00004328"/>
    </source>
</evidence>
<dbReference type="InterPro" id="IPR043502">
    <property type="entry name" value="DNA/RNA_pol_sf"/>
</dbReference>
<evidence type="ECO:0000256" key="7">
    <source>
        <dbReference type="ARBA" id="ARBA00022695"/>
    </source>
</evidence>
<keyword evidence="3" id="KW-0696">RNA-directed RNA polymerase</keyword>
<dbReference type="Pfam" id="PF00680">
    <property type="entry name" value="RdRP_1"/>
    <property type="match status" value="1"/>
</dbReference>
<dbReference type="GO" id="GO:0006351">
    <property type="term" value="P:DNA-templated transcription"/>
    <property type="evidence" value="ECO:0007669"/>
    <property type="project" value="InterPro"/>
</dbReference>
<dbReference type="GO" id="GO:0004197">
    <property type="term" value="F:cysteine-type endopeptidase activity"/>
    <property type="evidence" value="ECO:0007669"/>
    <property type="project" value="InterPro"/>
</dbReference>
<reference evidence="19" key="2">
    <citation type="submission" date="2024-01" db="EMBL/GenBank/DDBJ databases">
        <authorList>
            <person name="Zhang X.-A."/>
            <person name="Zhang J.-T."/>
            <person name="Hu Z.-Y."/>
            <person name="Liu W."/>
        </authorList>
    </citation>
    <scope>NUCLEOTIDE SEQUENCE</scope>
    <source>
        <strain evidence="19">Picorna_4</strain>
    </source>
</reference>
<dbReference type="InterPro" id="IPR001205">
    <property type="entry name" value="RNA-dir_pol_C"/>
</dbReference>
<dbReference type="PROSITE" id="PS51874">
    <property type="entry name" value="PCV_3C_PRO"/>
    <property type="match status" value="1"/>
</dbReference>
<dbReference type="SUPFAM" id="SSF88633">
    <property type="entry name" value="Positive stranded ssRNA viruses"/>
    <property type="match status" value="3"/>
</dbReference>
<accession>A0AB38ZJZ7</accession>
<evidence type="ECO:0000256" key="11">
    <source>
        <dbReference type="ARBA" id="ARBA00022807"/>
    </source>
</evidence>
<evidence type="ECO:0000256" key="8">
    <source>
        <dbReference type="ARBA" id="ARBA00022741"/>
    </source>
</evidence>
<keyword evidence="10" id="KW-0347">Helicase</keyword>
<dbReference type="PROSITE" id="PS50507">
    <property type="entry name" value="RDRP_SSRNA_POS"/>
    <property type="match status" value="1"/>
</dbReference>
<evidence type="ECO:0000256" key="12">
    <source>
        <dbReference type="ARBA" id="ARBA00022840"/>
    </source>
</evidence>
<keyword evidence="5" id="KW-0645">Protease</keyword>
<dbReference type="InterPro" id="IPR007094">
    <property type="entry name" value="RNA-dir_pol_PSvirus"/>
</dbReference>
<sequence>MASYTFFSSASVFAPVAVPTATIGNTVYRYMTRKMREINDSFPIACMCGKLATGFCECGSGPLVFKHLERVTRKQFTGELSDFYSYNPYEELETEPLHGETDQAAVEMLYRIFNTKSSHHKKIFKYYGLESNRSDHEELRDTRPLIEEYPRVRSAMLLYKLRAIIRQLRISRLGRLALMRYLFEYPHLASRINPKYLDLEYRYSPIHDNYNIRVHNAQADVPPVTTELGPIPTNKQNVTLVDSRIPVTTSSEGIGVSWVDYSNSDVTTKVDAMTDKWLLIDDFEWNTTHYKSYRIKKLNLPIDIFSKLKACDFPVLQPFATHQFARGDMEIKIVLNTNQFSLGMLCASVLYQFNDDQYNGRRENVYTQLQNNHALINSSVSNSVILDVPYKHMTPAVHTGGRDDLGTPLDICTLFIWVLNPLTVGAGGVDSINGSIFVNFKNWEFFGQKHASISSLPVPTYSNYEVQMMPLLGAAAVGAVEGALQHVSNVPNTDLPPTPISNTQVITPVPGWSSGTQDVRHLFPMRLNPLGQTPHPPGCSTSDNQTAKSIARRWGFVGTLTWNKVTEKNTTLIQLESNPIMHSSILPKWTDQSINQYVYPPISIISSMFCATRCSLEWKFVAAHCVGKQTGRLMIGYVPGATAQTNMSLMKLRAGHHIVWDLQECSEIVYTSPFVNNKAWTKRKYGPNNSDLGREPLGYIYVIVLNKLVPMQSVPDLCYINFFLRSGPDFECAIPVQPALTPGWDLTLIQAAEKELWAVPSYAPYYWGHWSELGDGNENKLVARYSTLPYSISIFTEHRKFNKDNYGYFVAKSSDAVMGSYMSDSTKKLVEVKFVVPFKHPSDNTLILVPYENNAQCGLAAKLFWEDGKFKEAVHESITCTDTTSNTYCVGNPVWQYKPIKGQRLNSINYKVQTEDKLILPTKYLASLNNGRISFGEDFSDLKDYMRRPQYYTTLKIPSINTTYPSMIFRFPIMPQGLALKLSGDAQTVNQINNRLRYNPIALISSAFRYYRGGVRLRFVGTNVQGHIIVQVRPDYPVTHEEVKSIEVDDTGDNILNFSYATHIHPMGLVPYFEIEVPFYNLGLFNLCQRPTALDSTTRKETHDYISLGECFVGGQGAVSGYINVFISLADDFTFSTWQGFPPVAVLDEIDNHPPSSGFRSSNRALKPSEYQVQMMGWIAGKAMQPIKEVVQDSVSKVTNDLKQVWQESNPFGEEESSWSGKVWLILTSLANLILNFNLKTLILTVVGILGYFGIAAVSFYKKIKEVCTRFYDVYFAQPSAQKEGQKSLENTKKILGEELTDNPSTSRTHSAQDSSIAGGFIALIVAILGLVGVTISDKAPKESWISTLVKGLSTSCRAANNVYTFVTNAIETIKQILTWVCCNNSFSGWLYNKFSNTQHLFLDRWIQESHYLLRDSVQNKIMVHRQVDLLTRLHFACDVGRLILAKLPAVDNNSVYMRINSIHKDLLKLMREAGVKGVHALTRIEPYMVCISGANGIGKSKTHLGIITHLAQEHKITAPDNKLSATIDVNQKWWNDVRCTEQFALIDDMWNIRTDETVNLTLQALALLSGDVPCSVPKADVDSKENYFSPQMVSIYTNHPFYKPNNVDGDFLYPRIHDYWHAQLTQIPIDIACDECLQPYITHTECLHCKNHLPPRQWPSSERDKMHLVSDYHHLCFSKFLDYKEDAIDTKKICYQCFLKQISNDFKVFNTQAVKNFNQNLRRFENCTQTYIDDSHWESYETLEDWIKDYYDKLEHTRLEKLKLIPSTIKGISMRTFNFLVNVGDAEDIKNMMTEREYNYKVAIISSKISKLKDKAINFFKKGHISQALYSIDHPQKYDWDFFSTLFPMGPPPGEAKADPLDTNVYDPKNKIESGAPINAYKFPPIYESTFHKDILNTITWTCETELIDKVFVPLMTKLFSAFTSKINPNNIIEKIHEYTRHSRLVETTNCLMPHCKNVCIHMSALFRDCVVVDGKDWYLGPHKLGTCENELCPMKIPFLRYLIYRDWITSDYSRFVACKQGRRVIPDDFYMPEYQTELYFKMVVNKLKDFWLSKLSPLLRTVWDWLKRYAVPFILLSMLGTYLTGCYSIGRDIADGMIDIQKQETENVAKLLDTHDLVIEWKNQVQGVYNSQPVNKNPSPPTNFVSFHAPQDMVPYASSPSHMDAVANKIKDNFVTFVIEEGSQCIYLHAVGIRSNMVLLPKHYIDHIYNRDNCKIGIHYTYDRNLIRTNGKCIPLDVKNLKYVNIHFKDKPSNHCVLYLPSTFNQFKDITTMFKPLAQHNFSNKHGYVMCHRNVHPEGIYINRDFGGTIVKDGNSSLEVKYIYTYNKQYPGMCGSLIYTDGDKPIIGMHIAGDSSINEGVSEMLFFEMFNSIPIQKTAENNGIVLPKCNLNDEDLILTGSITPIYKVEKHLAQYQPRETKYTKSAIHNIFPVNTAPAVLSAKDARYPSKLDPLVAGCSKHGLKPLEFPYHRTQKIIQHVAHDLINKMPSTQIRIYTIEEAVLGIPNREHYDPLTLKTSAGFPLSSYKPPSAKGKYWLFDIDYDNHKLKSVHEKLLQEISLLFDSYKRGIRPNVIFVDCLKDEILPKEKIPIEGKTRVFSIAPVQYTILFRQYFFDFLALFKLNRITLGHAIGINPESSQWAHLYDKLHNHVHTKIIAGDYSNFGPAFNSDLAEGAITSIMLWYEKYDPNPENNQIRWMLLKELIGSRHLCGDVVYSVHCGCPSGSPITDILNSMVNWFYIYHAWIELVQLPLYSFDSHAYMCVYGDDILMGVSDDLVHKFNTLTISNYFATKNVKFTDFDKGDKIVPYRSINDVEFLKRKFISHPRYSHLKLAQIAERSIQSAANWVSKEHDLHDATRVNALASSLLAYSHGPAYYDDVVSKLRNALERSHVKPVNFMRWIDIDDRVFNNSMDITKIINQELNLYVNF</sequence>
<dbReference type="GO" id="GO:0033644">
    <property type="term" value="C:host cell membrane"/>
    <property type="evidence" value="ECO:0007669"/>
    <property type="project" value="UniProtKB-SubCell"/>
</dbReference>
<evidence type="ECO:0000256" key="3">
    <source>
        <dbReference type="ARBA" id="ARBA00022484"/>
    </source>
</evidence>
<dbReference type="SUPFAM" id="SSF50494">
    <property type="entry name" value="Trypsin-like serine proteases"/>
    <property type="match status" value="1"/>
</dbReference>
<dbReference type="InterPro" id="IPR009003">
    <property type="entry name" value="Peptidase_S1_PA"/>
</dbReference>
<dbReference type="InterPro" id="IPR029053">
    <property type="entry name" value="Viral_coat"/>
</dbReference>
<dbReference type="GO" id="GO:0019028">
    <property type="term" value="C:viral capsid"/>
    <property type="evidence" value="ECO:0007669"/>
    <property type="project" value="UniProtKB-KW"/>
</dbReference>
<keyword evidence="15" id="KW-0812">Transmembrane</keyword>
<dbReference type="Gene3D" id="2.60.120.20">
    <property type="match status" value="3"/>
</dbReference>
<reference evidence="19" key="1">
    <citation type="journal article" date="2024" name="NPJ Biofilms Microbiomes">
        <title>Decoding the RNA viromes in shrew lungs along the eastern coast of China.</title>
        <authorList>
            <person name="Zhang J.T."/>
            <person name="Hu Z.Y."/>
            <person name="Tang F."/>
            <person name="Liu Y.T."/>
            <person name="Tan W.L."/>
            <person name="Ma X.F."/>
            <person name="Zhang Y.F."/>
            <person name="Si G.Q."/>
            <person name="Zhang L."/>
            <person name="Zhang M.Q."/>
            <person name="Peng C."/>
            <person name="Fu B.K."/>
            <person name="Fang L.Q."/>
            <person name="Zhang X.A."/>
            <person name="Liu W."/>
        </authorList>
    </citation>
    <scope>NUCLEOTIDE SEQUENCE</scope>
    <source>
        <strain evidence="19">Picorna_4</strain>
    </source>
</reference>
<evidence type="ECO:0000259" key="16">
    <source>
        <dbReference type="PROSITE" id="PS50507"/>
    </source>
</evidence>
<organism evidence="19">
    <name type="scientific">Crocidura shantungensis picorna-like virus 2</name>
    <dbReference type="NCBI Taxonomy" id="3139522"/>
    <lineage>
        <taxon>Viruses</taxon>
        <taxon>Riboviria</taxon>
        <taxon>Orthornavirae</taxon>
        <taxon>Pisuviricota</taxon>
        <taxon>Pisoniviricetes</taxon>
        <taxon>Picornavirales</taxon>
    </lineage>
</organism>
<dbReference type="InterPro" id="IPR033703">
    <property type="entry name" value="Rhv-like"/>
</dbReference>
<evidence type="ECO:0000259" key="18">
    <source>
        <dbReference type="PROSITE" id="PS51874"/>
    </source>
</evidence>
<dbReference type="CDD" id="cd23169">
    <property type="entry name" value="ps-ssRNAv-Picornavirales"/>
    <property type="match status" value="1"/>
</dbReference>
<dbReference type="Pfam" id="PF00910">
    <property type="entry name" value="RNA_helicase"/>
    <property type="match status" value="1"/>
</dbReference>
<name>A0AB38ZJZ7_9VIRU</name>
<evidence type="ECO:0000259" key="17">
    <source>
        <dbReference type="PROSITE" id="PS51218"/>
    </source>
</evidence>
<evidence type="ECO:0000256" key="5">
    <source>
        <dbReference type="ARBA" id="ARBA00022670"/>
    </source>
</evidence>
<dbReference type="GO" id="GO:0003968">
    <property type="term" value="F:RNA-directed RNA polymerase activity"/>
    <property type="evidence" value="ECO:0007669"/>
    <property type="project" value="UniProtKB-KW"/>
</dbReference>
<proteinExistence type="predicted"/>
<evidence type="ECO:0000256" key="4">
    <source>
        <dbReference type="ARBA" id="ARBA00022561"/>
    </source>
</evidence>
<dbReference type="GO" id="GO:0006508">
    <property type="term" value="P:proteolysis"/>
    <property type="evidence" value="ECO:0007669"/>
    <property type="project" value="UniProtKB-KW"/>
</dbReference>
<evidence type="ECO:0000256" key="9">
    <source>
        <dbReference type="ARBA" id="ARBA00022801"/>
    </source>
</evidence>
<dbReference type="Gene3D" id="3.30.70.270">
    <property type="match status" value="1"/>
</dbReference>
<keyword evidence="6" id="KW-0808">Transferase</keyword>
<dbReference type="SUPFAM" id="SSF56672">
    <property type="entry name" value="DNA/RNA polymerases"/>
    <property type="match status" value="1"/>
</dbReference>
<keyword evidence="14" id="KW-0693">Viral RNA replication</keyword>
<evidence type="ECO:0000313" key="19">
    <source>
        <dbReference type="EMBL" id="WZI33377.1"/>
    </source>
</evidence>
<dbReference type="Pfam" id="PF08762">
    <property type="entry name" value="CRPV_capsid"/>
    <property type="match status" value="1"/>
</dbReference>
<dbReference type="GO" id="GO:0039694">
    <property type="term" value="P:viral RNA genome replication"/>
    <property type="evidence" value="ECO:0007669"/>
    <property type="project" value="InterPro"/>
</dbReference>
<evidence type="ECO:0000256" key="15">
    <source>
        <dbReference type="SAM" id="Phobius"/>
    </source>
</evidence>
<dbReference type="InterPro" id="IPR043504">
    <property type="entry name" value="Peptidase_S1_PA_chymotrypsin"/>
</dbReference>
<keyword evidence="15" id="KW-1133">Transmembrane helix</keyword>
<dbReference type="GO" id="GO:0003723">
    <property type="term" value="F:RNA binding"/>
    <property type="evidence" value="ECO:0007669"/>
    <property type="project" value="InterPro"/>
</dbReference>
<keyword evidence="4" id="KW-0167">Capsid protein</keyword>
<feature type="domain" description="Peptidase C3" evidence="18">
    <location>
        <begin position="2161"/>
        <end position="2372"/>
    </location>
</feature>
<feature type="transmembrane region" description="Helical" evidence="15">
    <location>
        <begin position="1317"/>
        <end position="1336"/>
    </location>
</feature>
<keyword evidence="12" id="KW-0067">ATP-binding</keyword>
<dbReference type="InterPro" id="IPR014872">
    <property type="entry name" value="Dicistrovirus_capsid-polyPr_C"/>
</dbReference>
<dbReference type="GO" id="GO:0003724">
    <property type="term" value="F:RNA helicase activity"/>
    <property type="evidence" value="ECO:0007669"/>
    <property type="project" value="InterPro"/>
</dbReference>
<feature type="transmembrane region" description="Helical" evidence="15">
    <location>
        <begin position="1242"/>
        <end position="1261"/>
    </location>
</feature>
<dbReference type="EMBL" id="PP272656">
    <property type="protein sequence ID" value="WZI33377.1"/>
    <property type="molecule type" value="Genomic_RNA"/>
</dbReference>
<keyword evidence="11" id="KW-0788">Thiol protease</keyword>
<dbReference type="InterPro" id="IPR014759">
    <property type="entry name" value="Helicase_SF3_ssRNA_vir"/>
</dbReference>
<feature type="domain" description="RdRp catalytic" evidence="16">
    <location>
        <begin position="2656"/>
        <end position="2783"/>
    </location>
</feature>
<dbReference type="GO" id="GO:0005524">
    <property type="term" value="F:ATP binding"/>
    <property type="evidence" value="ECO:0007669"/>
    <property type="project" value="UniProtKB-KW"/>
</dbReference>
<evidence type="ECO:0000256" key="2">
    <source>
        <dbReference type="ARBA" id="ARBA00020107"/>
    </source>
</evidence>
<dbReference type="CDD" id="cd00205">
    <property type="entry name" value="rhv_like"/>
    <property type="match status" value="2"/>
</dbReference>
<keyword evidence="9" id="KW-0378">Hydrolase</keyword>
<evidence type="ECO:0000256" key="6">
    <source>
        <dbReference type="ARBA" id="ARBA00022679"/>
    </source>
</evidence>
<dbReference type="Gene3D" id="2.40.10.10">
    <property type="entry name" value="Trypsin-like serine proteases"/>
    <property type="match status" value="1"/>
</dbReference>
<keyword evidence="7" id="KW-0548">Nucleotidyltransferase</keyword>
<feature type="domain" description="SF3 helicase" evidence="17">
    <location>
        <begin position="1467"/>
        <end position="1638"/>
    </location>
</feature>
<keyword evidence="13" id="KW-0946">Virion</keyword>
<keyword evidence="8" id="KW-0547">Nucleotide-binding</keyword>
<dbReference type="InterPro" id="IPR044067">
    <property type="entry name" value="PCV_3C_PRO"/>
</dbReference>
<dbReference type="PROSITE" id="PS51218">
    <property type="entry name" value="SF3_HELICASE_2"/>
    <property type="match status" value="1"/>
</dbReference>
<dbReference type="InterPro" id="IPR043128">
    <property type="entry name" value="Rev_trsase/Diguanyl_cyclase"/>
</dbReference>
<dbReference type="InterPro" id="IPR000605">
    <property type="entry name" value="Helicase_SF3_ssDNA/RNA_vir"/>
</dbReference>
<comment type="subcellular location">
    <subcellularLocation>
        <location evidence="1">Virion</location>
    </subcellularLocation>
</comment>
<evidence type="ECO:0000256" key="13">
    <source>
        <dbReference type="ARBA" id="ARBA00022844"/>
    </source>
</evidence>
<evidence type="ECO:0000256" key="10">
    <source>
        <dbReference type="ARBA" id="ARBA00022806"/>
    </source>
</evidence>